<evidence type="ECO:0000313" key="2">
    <source>
        <dbReference type="Proteomes" id="UP001162992"/>
    </source>
</evidence>
<accession>A0ACC2BTN2</accession>
<name>A0ACC2BTN2_DIPCM</name>
<proteinExistence type="predicted"/>
<gene>
    <name evidence="1" type="ORF">O6H91_13G035300</name>
</gene>
<protein>
    <submittedName>
        <fullName evidence="1">Uncharacterized protein</fullName>
    </submittedName>
</protein>
<keyword evidence="2" id="KW-1185">Reference proteome</keyword>
<organism evidence="1 2">
    <name type="scientific">Diphasiastrum complanatum</name>
    <name type="common">Issler's clubmoss</name>
    <name type="synonym">Lycopodium complanatum</name>
    <dbReference type="NCBI Taxonomy" id="34168"/>
    <lineage>
        <taxon>Eukaryota</taxon>
        <taxon>Viridiplantae</taxon>
        <taxon>Streptophyta</taxon>
        <taxon>Embryophyta</taxon>
        <taxon>Tracheophyta</taxon>
        <taxon>Lycopodiopsida</taxon>
        <taxon>Lycopodiales</taxon>
        <taxon>Lycopodiaceae</taxon>
        <taxon>Lycopodioideae</taxon>
        <taxon>Diphasiastrum</taxon>
    </lineage>
</organism>
<sequence>MSSKELCDVIRGSGRLRSMHNRWKALEFVLIVIGIVVGASGQGKLSDIDGALNMSARGFTWVTALDGDELEREMEIKAGDVSLIEEGPDLESGDFSTLDSMLQWAIGHSDPEKLKGAAQEIQRLTPKELEKRRVDIKELMDRLRMPSDAELMKIAIKDLQNSSLSTEERQLALQELLVLVEPIDNAIGVFSALYEVLLASISALLDLLVRTLS</sequence>
<evidence type="ECO:0000313" key="1">
    <source>
        <dbReference type="EMBL" id="KAJ7533156.1"/>
    </source>
</evidence>
<dbReference type="Proteomes" id="UP001162992">
    <property type="component" value="Chromosome 13"/>
</dbReference>
<dbReference type="EMBL" id="CM055104">
    <property type="protein sequence ID" value="KAJ7533156.1"/>
    <property type="molecule type" value="Genomic_DNA"/>
</dbReference>
<comment type="caution">
    <text evidence="1">The sequence shown here is derived from an EMBL/GenBank/DDBJ whole genome shotgun (WGS) entry which is preliminary data.</text>
</comment>
<reference evidence="2" key="1">
    <citation type="journal article" date="2024" name="Proc. Natl. Acad. Sci. U.S.A.">
        <title>Extraordinary preservation of gene collinearity over three hundred million years revealed in homosporous lycophytes.</title>
        <authorList>
            <person name="Li C."/>
            <person name="Wickell D."/>
            <person name="Kuo L.Y."/>
            <person name="Chen X."/>
            <person name="Nie B."/>
            <person name="Liao X."/>
            <person name="Peng D."/>
            <person name="Ji J."/>
            <person name="Jenkins J."/>
            <person name="Williams M."/>
            <person name="Shu S."/>
            <person name="Plott C."/>
            <person name="Barry K."/>
            <person name="Rajasekar S."/>
            <person name="Grimwood J."/>
            <person name="Han X."/>
            <person name="Sun S."/>
            <person name="Hou Z."/>
            <person name="He W."/>
            <person name="Dai G."/>
            <person name="Sun C."/>
            <person name="Schmutz J."/>
            <person name="Leebens-Mack J.H."/>
            <person name="Li F.W."/>
            <person name="Wang L."/>
        </authorList>
    </citation>
    <scope>NUCLEOTIDE SEQUENCE [LARGE SCALE GENOMIC DNA]</scope>
    <source>
        <strain evidence="2">cv. PW_Plant_1</strain>
    </source>
</reference>